<dbReference type="Proteomes" id="UP001497453">
    <property type="component" value="Chromosome 6"/>
</dbReference>
<dbReference type="EMBL" id="OZ037949">
    <property type="protein sequence ID" value="CAL1711060.1"/>
    <property type="molecule type" value="Genomic_DNA"/>
</dbReference>
<keyword evidence="2" id="KW-1185">Reference proteome</keyword>
<sequence length="401" mass="45793">MGGYYDTHRMYYVVHACTGFTLTATPTAHNKSRGKRLKVASHLQLGLVSYHVIRVLTSTTGASELYQGLILDVTRLQCFLQQLETCISMMPRVPNTGLVSEDDAKDQIADCLKTLQQILDRASYYRSVVEIKTSGKSSMKTWIKAGWMLFKVGELEEFRMKLHHHNTIAARLLASMQYDSLQVVHRTTKHTGHAIEDVRASTSVIECNLNVALGILHRVERHMPHTLGYSWEGNISSAISFEDALGRKYLLPREFCQSPTLIRDLMSVALRDVLPPDLRFITWEQAHFWISEPDDVDSFASKVHSWSDAFEEYPQSTLQMSLPVLHYDRPTDSVTVKELSGLTRIPLYFTLYSCSYGQARNHWEADDRTRALVKLRGKKKRQKYVPLYAPDIDYCYCVSSS</sequence>
<protein>
    <submittedName>
        <fullName evidence="1">Uncharacterized protein</fullName>
    </submittedName>
</protein>
<proteinExistence type="predicted"/>
<evidence type="ECO:0000313" key="1">
    <source>
        <dbReference type="EMBL" id="CAL1711060.1"/>
    </source>
</evidence>
<reference evidence="2" key="1">
    <citation type="submission" date="2024-04" db="EMBL/GenBank/DDBJ databases">
        <authorList>
            <person name="Shaw F."/>
            <person name="Minotto A."/>
        </authorList>
    </citation>
    <scope>NUCLEOTIDE SEQUENCE [LARGE SCALE GENOMIC DNA]</scope>
</reference>
<organism evidence="1 2">
    <name type="scientific">Somion occarium</name>
    <dbReference type="NCBI Taxonomy" id="3059160"/>
    <lineage>
        <taxon>Eukaryota</taxon>
        <taxon>Fungi</taxon>
        <taxon>Dikarya</taxon>
        <taxon>Basidiomycota</taxon>
        <taxon>Agaricomycotina</taxon>
        <taxon>Agaricomycetes</taxon>
        <taxon>Polyporales</taxon>
        <taxon>Cerrenaceae</taxon>
        <taxon>Somion</taxon>
    </lineage>
</organism>
<evidence type="ECO:0000313" key="2">
    <source>
        <dbReference type="Proteomes" id="UP001497453"/>
    </source>
</evidence>
<gene>
    <name evidence="1" type="ORF">GFSPODELE1_LOCUS8157</name>
</gene>
<accession>A0ABP1DTK4</accession>
<name>A0ABP1DTK4_9APHY</name>